<evidence type="ECO:0000313" key="1">
    <source>
        <dbReference type="EMBL" id="KAH3716511.1"/>
    </source>
</evidence>
<name>A0A9D4HH22_DREPO</name>
<reference evidence="1" key="1">
    <citation type="journal article" date="2019" name="bioRxiv">
        <title>The Genome of the Zebra Mussel, Dreissena polymorpha: A Resource for Invasive Species Research.</title>
        <authorList>
            <person name="McCartney M.A."/>
            <person name="Auch B."/>
            <person name="Kono T."/>
            <person name="Mallez S."/>
            <person name="Zhang Y."/>
            <person name="Obille A."/>
            <person name="Becker A."/>
            <person name="Abrahante J.E."/>
            <person name="Garbe J."/>
            <person name="Badalamenti J.P."/>
            <person name="Herman A."/>
            <person name="Mangelson H."/>
            <person name="Liachko I."/>
            <person name="Sullivan S."/>
            <person name="Sone E.D."/>
            <person name="Koren S."/>
            <person name="Silverstein K.A.T."/>
            <person name="Beckman K.B."/>
            <person name="Gohl D.M."/>
        </authorList>
    </citation>
    <scope>NUCLEOTIDE SEQUENCE</scope>
    <source>
        <strain evidence="1">Duluth1</strain>
        <tissue evidence="1">Whole animal</tissue>
    </source>
</reference>
<comment type="caution">
    <text evidence="1">The sequence shown here is derived from an EMBL/GenBank/DDBJ whole genome shotgun (WGS) entry which is preliminary data.</text>
</comment>
<evidence type="ECO:0000313" key="2">
    <source>
        <dbReference type="Proteomes" id="UP000828390"/>
    </source>
</evidence>
<dbReference type="AlphaFoldDB" id="A0A9D4HH22"/>
<sequence>MISDKCDNVLCERPFAFCVKFVREEAYCAPYILWFEMKRNMTEEEVSQRTYNEKQWMDYAEVAARPFLHYLQYLTYGGL</sequence>
<accession>A0A9D4HH22</accession>
<keyword evidence="2" id="KW-1185">Reference proteome</keyword>
<protein>
    <submittedName>
        <fullName evidence="1">Uncharacterized protein</fullName>
    </submittedName>
</protein>
<reference evidence="1" key="2">
    <citation type="submission" date="2020-11" db="EMBL/GenBank/DDBJ databases">
        <authorList>
            <person name="McCartney M.A."/>
            <person name="Auch B."/>
            <person name="Kono T."/>
            <person name="Mallez S."/>
            <person name="Becker A."/>
            <person name="Gohl D.M."/>
            <person name="Silverstein K.A.T."/>
            <person name="Koren S."/>
            <person name="Bechman K.B."/>
            <person name="Herman A."/>
            <person name="Abrahante J.E."/>
            <person name="Garbe J."/>
        </authorList>
    </citation>
    <scope>NUCLEOTIDE SEQUENCE</scope>
    <source>
        <strain evidence="1">Duluth1</strain>
        <tissue evidence="1">Whole animal</tissue>
    </source>
</reference>
<gene>
    <name evidence="1" type="ORF">DPMN_059234</name>
</gene>
<feature type="non-terminal residue" evidence="1">
    <location>
        <position position="79"/>
    </location>
</feature>
<dbReference type="Proteomes" id="UP000828390">
    <property type="component" value="Unassembled WGS sequence"/>
</dbReference>
<organism evidence="1 2">
    <name type="scientific">Dreissena polymorpha</name>
    <name type="common">Zebra mussel</name>
    <name type="synonym">Mytilus polymorpha</name>
    <dbReference type="NCBI Taxonomy" id="45954"/>
    <lineage>
        <taxon>Eukaryota</taxon>
        <taxon>Metazoa</taxon>
        <taxon>Spiralia</taxon>
        <taxon>Lophotrochozoa</taxon>
        <taxon>Mollusca</taxon>
        <taxon>Bivalvia</taxon>
        <taxon>Autobranchia</taxon>
        <taxon>Heteroconchia</taxon>
        <taxon>Euheterodonta</taxon>
        <taxon>Imparidentia</taxon>
        <taxon>Neoheterodontei</taxon>
        <taxon>Myida</taxon>
        <taxon>Dreissenoidea</taxon>
        <taxon>Dreissenidae</taxon>
        <taxon>Dreissena</taxon>
    </lineage>
</organism>
<dbReference type="EMBL" id="JAIWYP010000013">
    <property type="protein sequence ID" value="KAH3716511.1"/>
    <property type="molecule type" value="Genomic_DNA"/>
</dbReference>
<proteinExistence type="predicted"/>